<dbReference type="InterPro" id="IPR029489">
    <property type="entry name" value="OGT/SEC/SPY_C"/>
</dbReference>
<dbReference type="Gene3D" id="1.25.40.10">
    <property type="entry name" value="Tetratricopeptide repeat domain"/>
    <property type="match status" value="1"/>
</dbReference>
<evidence type="ECO:0000259" key="6">
    <source>
        <dbReference type="Pfam" id="PF13844"/>
    </source>
</evidence>
<dbReference type="RefSeq" id="WP_323271999.1">
    <property type="nucleotide sequence ID" value="NZ_JAYGHT010000007.1"/>
</dbReference>
<comment type="caution">
    <text evidence="7">The sequence shown here is derived from an EMBL/GenBank/DDBJ whole genome shotgun (WGS) entry which is preliminary data.</text>
</comment>
<reference evidence="7 8" key="1">
    <citation type="submission" date="2023-12" db="EMBL/GenBank/DDBJ databases">
        <title>Baltic Sea Cyanobacteria.</title>
        <authorList>
            <person name="Delbaje E."/>
            <person name="Fewer D.P."/>
            <person name="Shishido T.K."/>
        </authorList>
    </citation>
    <scope>NUCLEOTIDE SEQUENCE [LARGE SCALE GENOMIC DNA]</scope>
    <source>
        <strain evidence="7 8">CCNP 1315</strain>
    </source>
</reference>
<accession>A0ABU5TTD2</accession>
<dbReference type="Pfam" id="PF13844">
    <property type="entry name" value="Glyco_transf_41"/>
    <property type="match status" value="2"/>
</dbReference>
<dbReference type="SUPFAM" id="SSF48452">
    <property type="entry name" value="TPR-like"/>
    <property type="match status" value="1"/>
</dbReference>
<comment type="pathway">
    <text evidence="1">Protein modification; protein glycosylation.</text>
</comment>
<feature type="domain" description="O-GlcNAc transferase C-terminal" evidence="6">
    <location>
        <begin position="345"/>
        <end position="530"/>
    </location>
</feature>
<evidence type="ECO:0000256" key="1">
    <source>
        <dbReference type="ARBA" id="ARBA00004922"/>
    </source>
</evidence>
<evidence type="ECO:0000313" key="8">
    <source>
        <dbReference type="Proteomes" id="UP001301728"/>
    </source>
</evidence>
<protein>
    <submittedName>
        <fullName evidence="7">O-linked N-acetylglucosamine transferase, SPINDLY family protein</fullName>
    </submittedName>
</protein>
<sequence>MYSSDSQTMNWQQQAEQYLFDGNYLQASRLYEAAIETEPDVKSHYWNLGLMMLLQGEEAEAQTAWLFAMAEGEPEEVEQWTIELIQVLQREAQRREYLEDWAVAWAIRQHIREIDPTDINNILNLIALSVLLKTYTGEELTSLGVFERLQSTSEAAEIDSQLLFVVLQTVLNYAPLDPQSLEFTKACLPYVSGQSELIDLLKTTATIISMTHHQAKLAVEYAELAFQLEPENTTVLFLITTLYQKAGNLDKGIELAKHCYDICEDLADKVYANHLILRGLMSAAGGSVAEVSSTLERHETLVNSFIELDPGELTQEVTMRLFSTLFFSAYLRDEPQVNNKLRQQVAQICQKNVETYAEDKVSQYKQKLASRQPIRNTDKPLRVGYISYCLRNHSVGWLARWLFHHHNREKFQVSAYLINAKGREDGLQDWYVNQVDKAHEFPAGCGEIADRISEDEIDILIDLDSITLDVTCEIMALKTAPVQVTWLGWDASEVQNIDYYIADPYVLPENAQDYYSEKIWRLPQTYIAVDGFEVGLPTLRRDELNIPSDAVIYLSSQRGFKYHPQTSKMQMQILKEVQNSYFLIKGLIKQDIVKEFFIQLAKEEGINPDRLIFLSGVPTSYIHRANLAIADVVLDTFPYNGATTTLETLWMEVPMVTRVGQQFASRNSYTMMVNAGINEGIAWTDEEYVEWGIRLGTDEALRQQVAWKLRKSKQTAPLWNGKQFTREMEKAYQQMWQIYLDSRG</sequence>
<evidence type="ECO:0000313" key="7">
    <source>
        <dbReference type="EMBL" id="MEA5518141.1"/>
    </source>
</evidence>
<dbReference type="PANTHER" id="PTHR44835:SF1">
    <property type="entry name" value="PROTEIN O-GLCNAC TRANSFERASE"/>
    <property type="match status" value="1"/>
</dbReference>
<dbReference type="Gene3D" id="3.40.50.2000">
    <property type="entry name" value="Glycogen Phosphorylase B"/>
    <property type="match status" value="1"/>
</dbReference>
<evidence type="ECO:0000256" key="2">
    <source>
        <dbReference type="ARBA" id="ARBA00022676"/>
    </source>
</evidence>
<keyword evidence="8" id="KW-1185">Reference proteome</keyword>
<dbReference type="InterPro" id="IPR051939">
    <property type="entry name" value="Glycosyltr_41/O-GlcNAc_trsf"/>
</dbReference>
<keyword evidence="4" id="KW-0677">Repeat</keyword>
<keyword evidence="2" id="KW-0328">Glycosyltransferase</keyword>
<dbReference type="EMBL" id="JAYGHT010000007">
    <property type="protein sequence ID" value="MEA5518141.1"/>
    <property type="molecule type" value="Genomic_DNA"/>
</dbReference>
<evidence type="ECO:0000256" key="3">
    <source>
        <dbReference type="ARBA" id="ARBA00022679"/>
    </source>
</evidence>
<dbReference type="Gene3D" id="3.40.50.11380">
    <property type="match status" value="1"/>
</dbReference>
<dbReference type="InterPro" id="IPR011990">
    <property type="entry name" value="TPR-like_helical_dom_sf"/>
</dbReference>
<gene>
    <name evidence="7" type="ORF">VB854_04165</name>
</gene>
<dbReference type="Proteomes" id="UP001301728">
    <property type="component" value="Unassembled WGS sequence"/>
</dbReference>
<evidence type="ECO:0000256" key="4">
    <source>
        <dbReference type="ARBA" id="ARBA00022737"/>
    </source>
</evidence>
<dbReference type="GO" id="GO:0016740">
    <property type="term" value="F:transferase activity"/>
    <property type="evidence" value="ECO:0007669"/>
    <property type="project" value="UniProtKB-KW"/>
</dbReference>
<name>A0ABU5TTD2_9CYAN</name>
<dbReference type="PANTHER" id="PTHR44835">
    <property type="entry name" value="UDP-N-ACETYLGLUCOSAMINE--PEPTIDE N-ACETYLGLUCOSAMINYLTRANSFERASE SPINDLY-RELATED"/>
    <property type="match status" value="1"/>
</dbReference>
<evidence type="ECO:0000256" key="5">
    <source>
        <dbReference type="ARBA" id="ARBA00022803"/>
    </source>
</evidence>
<proteinExistence type="predicted"/>
<organism evidence="7 8">
    <name type="scientific">Limnoraphis robusta CCNP1315</name>
    <dbReference type="NCBI Taxonomy" id="3110306"/>
    <lineage>
        <taxon>Bacteria</taxon>
        <taxon>Bacillati</taxon>
        <taxon>Cyanobacteriota</taxon>
        <taxon>Cyanophyceae</taxon>
        <taxon>Oscillatoriophycideae</taxon>
        <taxon>Oscillatoriales</taxon>
        <taxon>Sirenicapillariaceae</taxon>
        <taxon>Limnoraphis</taxon>
    </lineage>
</organism>
<keyword evidence="3 7" id="KW-0808">Transferase</keyword>
<keyword evidence="5" id="KW-0802">TPR repeat</keyword>
<feature type="domain" description="O-GlcNAc transferase C-terminal" evidence="6">
    <location>
        <begin position="541"/>
        <end position="728"/>
    </location>
</feature>